<comment type="caution">
    <text evidence="1">The sequence shown here is derived from an EMBL/GenBank/DDBJ whole genome shotgun (WGS) entry which is preliminary data.</text>
</comment>
<protein>
    <submittedName>
        <fullName evidence="1">Uncharacterized protein</fullName>
    </submittedName>
</protein>
<keyword evidence="2" id="KW-1185">Reference proteome</keyword>
<proteinExistence type="predicted"/>
<sequence>MNYCLYKLFGVMVIVGQLLLMLMIQLRRIDGYKDGGNLHL</sequence>
<accession>A0ACB1A7F2</accession>
<name>A0ACB1A7F2_MELEN</name>
<evidence type="ECO:0000313" key="1">
    <source>
        <dbReference type="EMBL" id="CAK5086714.1"/>
    </source>
</evidence>
<dbReference type="EMBL" id="CAVMJV010000061">
    <property type="protein sequence ID" value="CAK5086714.1"/>
    <property type="molecule type" value="Genomic_DNA"/>
</dbReference>
<dbReference type="Proteomes" id="UP001497535">
    <property type="component" value="Unassembled WGS sequence"/>
</dbReference>
<gene>
    <name evidence="1" type="ORF">MENTE1834_LOCUS34229</name>
</gene>
<evidence type="ECO:0000313" key="2">
    <source>
        <dbReference type="Proteomes" id="UP001497535"/>
    </source>
</evidence>
<organism evidence="1 2">
    <name type="scientific">Meloidogyne enterolobii</name>
    <name type="common">Root-knot nematode worm</name>
    <name type="synonym">Meloidogyne mayaguensis</name>
    <dbReference type="NCBI Taxonomy" id="390850"/>
    <lineage>
        <taxon>Eukaryota</taxon>
        <taxon>Metazoa</taxon>
        <taxon>Ecdysozoa</taxon>
        <taxon>Nematoda</taxon>
        <taxon>Chromadorea</taxon>
        <taxon>Rhabditida</taxon>
        <taxon>Tylenchina</taxon>
        <taxon>Tylenchomorpha</taxon>
        <taxon>Tylenchoidea</taxon>
        <taxon>Meloidogynidae</taxon>
        <taxon>Meloidogyninae</taxon>
        <taxon>Meloidogyne</taxon>
    </lineage>
</organism>
<reference evidence="1" key="1">
    <citation type="submission" date="2023-11" db="EMBL/GenBank/DDBJ databases">
        <authorList>
            <person name="Poullet M."/>
        </authorList>
    </citation>
    <scope>NUCLEOTIDE SEQUENCE</scope>
    <source>
        <strain evidence="1">E1834</strain>
    </source>
</reference>